<feature type="compositionally biased region" description="Polar residues" evidence="2">
    <location>
        <begin position="921"/>
        <end position="936"/>
    </location>
</feature>
<sequence length="1750" mass="188264">MAAVLGTQEHGLYDSGDEWEVGVGDLIIDLDADLEKDRQRAEEEKIMVPPSPQKVANNKNPAAGKDIKMKVKRSKGVNGAKTYSISDLNIGKKDGDAQYDFDGAGSSYFTPSSKTGKGSLGEEKSGKSNKGGSHHKSKTSDKSSSSSSGSGKGSSSSGGSNSHQGSSDVGGGSGCGSGNSGNDGQDGNDKNRKKDDKPSSSKGKSSTSERSEKKKDNDKSGETGSSAKTKGKKSKADKAEKQSGSSSHSTKASGPQVMPPPSLLAVHAPTPAPSVRHIGVNTSEVGVVTEPECLGPCEPGTSVNLEGIVWHETEGGVLVVNVTWRNKTYVGTLLDCTRHDWAPPRFSDSPTSDLEVRTPKGRGKRARSTTNTPQDDPTYQGPPDARKLRSNGKPGRKAGHGRRTPTSGSRGEDFNSGTGGKRKGKPPTDLDLNSSSEDVKPSKRIRTNSRGTPTTPQGDGSMPALIECPHANCNKKYKHINGLRYHQAHAHLDDEETKEEGKDEDNVEHCSAASNASIKEEKLLTSCAEKLQSDLGIQNFAVFGSSQDSNSKKPIDSLEALDSLQRREHESLQKKDVVDLKKVKAEAISEYDFPGCPSPTLQKPAVQVKCAKSKHDFSPRKTPKSPGRSNNPAHGVFGIKKEPVMVTQAGTWQPPVSVPPHTAVSNPSTGVTTKNSHGLDAPADVTGGAPDSAHTAPAIGMLHMSPAGVSQQTSVIQSTGSHPDRNVPLSDRPKSLETGKKPSHASGGSKGEKSSKSKTARPIAPAPPVPQLIAIPATFSSASVVAPAGMQAISTMAQTTPKSPTTSALKPIQPKPTIMGEPTPQSISIPSFKEKKHKQKRKLKEGDKEKGGKDEKSKKESKGPRADEKSESSSTKDAAAKLLGDGNSSKHVTEAQLSAGHGHHMSNGIDLQRAEGKGSSLLPTPNDLDSPNSSLYSEAGNVLGLKPLHVITPGIQSATADDKQSASSPAYSDISDDGNEQAEGRTVESKHKGKAAASQEPVGSPAAASPLGSQASGKQEAGSQVRFQSHYASIQTPFTATSTTLAQGKEIKQEPVDTDRPGGDEKHESDSRGEPQAKKARTSQTPSQESASSPHVQDSQQRSSQQQQAAYAQYQHQQYQYLAYHGYRIDPAYHNYLMAADPQYRQQYEQYYIQEQTRLRAEQEQRMKDPEKADKPRESNSLGERSKKDDKDSKEQEHTDSSKPPQLEPIKDRTKEEASRSEKASPVHKTMTYPSQPPPLKRADDADSLKAKQSENHQILKENIELKTQLESTTPRHQQQQGAAATGNNFDPRLVYKQQEEMRQYYLIQQKLMEERRTEEEHRRHGHSADKALHGHISDKSSHGHTSDKALHNQGADKASHSHSTERTSHGHSSDRASHGHSSERASHGHSSEKASHGHSSDKSSHGHSSEKASHGHSSEKSSHSHSLDKASHGHSSERSSHGHSAEKASHGHSSERSSHGHHTDKVPRPDSREGDPKLHRDKPKKDTETERRSSEDKHRNEKHHHKEAAAGSSLSSKPNSRTQSPAPRRDSPVAGSSAENTKDSKEHSREPTDSKDRSRPPSQERAKDRGSPMDRSSPRHVPYQYMQQYSPYMHPYAAMHLDPAYRGMYPIGYAGAPYVHPQFRYQGDPAGSPQQVLGSSYKGQSGKPAASTAARPGSAQGKPAAEPEEKTGGDPAVPQLHHVHTHHHTHVGMGFPAVGQYDPYNVGVLGQSGPGVGLPSAMSPYQPRRWSDKADHIVGTFLKTLPVEE</sequence>
<dbReference type="PROSITE" id="PS50157">
    <property type="entry name" value="ZINC_FINGER_C2H2_2"/>
    <property type="match status" value="1"/>
</dbReference>
<feature type="region of interest" description="Disordered" evidence="2">
    <location>
        <begin position="956"/>
        <end position="1113"/>
    </location>
</feature>
<feature type="compositionally biased region" description="Low complexity" evidence="2">
    <location>
        <begin position="1097"/>
        <end position="1113"/>
    </location>
</feature>
<feature type="compositionally biased region" description="Basic residues" evidence="2">
    <location>
        <begin position="834"/>
        <end position="843"/>
    </location>
</feature>
<feature type="compositionally biased region" description="Basic and acidic residues" evidence="2">
    <location>
        <begin position="1541"/>
        <end position="1573"/>
    </location>
</feature>
<evidence type="ECO:0000313" key="5">
    <source>
        <dbReference type="Proteomes" id="UP000838412"/>
    </source>
</evidence>
<feature type="compositionally biased region" description="Basic and acidic residues" evidence="2">
    <location>
        <begin position="1241"/>
        <end position="1265"/>
    </location>
</feature>
<feature type="compositionally biased region" description="Polar residues" evidence="2">
    <location>
        <begin position="663"/>
        <end position="676"/>
    </location>
</feature>
<dbReference type="PANTHER" id="PTHR21564:SF5">
    <property type="entry name" value="SCRIBBLER, ISOFORM J"/>
    <property type="match status" value="1"/>
</dbReference>
<accession>A0A8J9ZKB4</accession>
<feature type="region of interest" description="Disordered" evidence="2">
    <location>
        <begin position="1626"/>
        <end position="1680"/>
    </location>
</feature>
<keyword evidence="1" id="KW-0862">Zinc</keyword>
<feature type="compositionally biased region" description="Polar residues" evidence="2">
    <location>
        <begin position="797"/>
        <end position="808"/>
    </location>
</feature>
<feature type="compositionally biased region" description="Polar residues" evidence="2">
    <location>
        <begin position="1633"/>
        <end position="1644"/>
    </location>
</feature>
<feature type="compositionally biased region" description="Polar residues" evidence="2">
    <location>
        <begin position="956"/>
        <end position="970"/>
    </location>
</feature>
<feature type="compositionally biased region" description="Basic and acidic residues" evidence="2">
    <location>
        <begin position="1159"/>
        <end position="1201"/>
    </location>
</feature>
<dbReference type="GO" id="GO:0006357">
    <property type="term" value="P:regulation of transcription by RNA polymerase II"/>
    <property type="evidence" value="ECO:0007669"/>
    <property type="project" value="TreeGrafter"/>
</dbReference>
<feature type="domain" description="C2H2-type" evidence="3">
    <location>
        <begin position="466"/>
        <end position="496"/>
    </location>
</feature>
<reference evidence="4" key="1">
    <citation type="submission" date="2022-01" db="EMBL/GenBank/DDBJ databases">
        <authorList>
            <person name="Braso-Vives M."/>
        </authorList>
    </citation>
    <scope>NUCLEOTIDE SEQUENCE</scope>
</reference>
<feature type="region of interest" description="Disordered" evidence="2">
    <location>
        <begin position="38"/>
        <end position="269"/>
    </location>
</feature>
<feature type="region of interest" description="Disordered" evidence="2">
    <location>
        <begin position="652"/>
        <end position="696"/>
    </location>
</feature>
<dbReference type="PANTHER" id="PTHR21564">
    <property type="entry name" value="BRAKELESS PROTEIN"/>
    <property type="match status" value="1"/>
</dbReference>
<feature type="compositionally biased region" description="Low complexity" evidence="2">
    <location>
        <begin position="142"/>
        <end position="167"/>
    </location>
</feature>
<feature type="region of interest" description="Disordered" evidence="2">
    <location>
        <begin position="1315"/>
        <end position="1581"/>
    </location>
</feature>
<feature type="compositionally biased region" description="Polar residues" evidence="2">
    <location>
        <begin position="1513"/>
        <end position="1526"/>
    </location>
</feature>
<feature type="compositionally biased region" description="Basic and acidic residues" evidence="2">
    <location>
        <begin position="1358"/>
        <end position="1500"/>
    </location>
</feature>
<feature type="compositionally biased region" description="Basic and acidic residues" evidence="2">
    <location>
        <begin position="1315"/>
        <end position="1351"/>
    </location>
</feature>
<feature type="region of interest" description="Disordered" evidence="2">
    <location>
        <begin position="612"/>
        <end position="633"/>
    </location>
</feature>
<feature type="compositionally biased region" description="Polar residues" evidence="2">
    <location>
        <begin position="368"/>
        <end position="377"/>
    </location>
</feature>
<dbReference type="InterPro" id="IPR013087">
    <property type="entry name" value="Znf_C2H2_type"/>
</dbReference>
<name>A0A8J9ZKB4_BRALA</name>
<feature type="compositionally biased region" description="Basic and acidic residues" evidence="2">
    <location>
        <begin position="1209"/>
        <end position="1225"/>
    </location>
</feature>
<dbReference type="PROSITE" id="PS00028">
    <property type="entry name" value="ZINC_FINGER_C2H2_1"/>
    <property type="match status" value="1"/>
</dbReference>
<feature type="compositionally biased region" description="Low complexity" evidence="2">
    <location>
        <begin position="243"/>
        <end position="253"/>
    </location>
</feature>
<dbReference type="GO" id="GO:0008270">
    <property type="term" value="F:zinc ion binding"/>
    <property type="evidence" value="ECO:0007669"/>
    <property type="project" value="UniProtKB-KW"/>
</dbReference>
<dbReference type="EMBL" id="OV696687">
    <property type="protein sequence ID" value="CAH1254525.1"/>
    <property type="molecule type" value="Genomic_DNA"/>
</dbReference>
<dbReference type="Proteomes" id="UP000838412">
    <property type="component" value="Chromosome 2"/>
</dbReference>
<gene>
    <name evidence="4" type="primary">ZNF608</name>
    <name evidence="4" type="ORF">BLAG_LOCUS13907</name>
</gene>
<feature type="region of interest" description="Disordered" evidence="2">
    <location>
        <begin position="1159"/>
        <end position="1296"/>
    </location>
</feature>
<keyword evidence="1" id="KW-0863">Zinc-finger</keyword>
<feature type="compositionally biased region" description="Basic and acidic residues" evidence="2">
    <location>
        <begin position="844"/>
        <end position="871"/>
    </location>
</feature>
<dbReference type="OrthoDB" id="5863628at2759"/>
<keyword evidence="1" id="KW-0479">Metal-binding</keyword>
<feature type="compositionally biased region" description="Polar residues" evidence="2">
    <location>
        <begin position="708"/>
        <end position="721"/>
    </location>
</feature>
<feature type="region of interest" description="Disordered" evidence="2">
    <location>
        <begin position="797"/>
        <end position="938"/>
    </location>
</feature>
<evidence type="ECO:0000256" key="1">
    <source>
        <dbReference type="PROSITE-ProRule" id="PRU00042"/>
    </source>
</evidence>
<proteinExistence type="predicted"/>
<dbReference type="GO" id="GO:0005634">
    <property type="term" value="C:nucleus"/>
    <property type="evidence" value="ECO:0007669"/>
    <property type="project" value="TreeGrafter"/>
</dbReference>
<dbReference type="InterPro" id="IPR040010">
    <property type="entry name" value="ZN608/ZN609"/>
</dbReference>
<feature type="compositionally biased region" description="Basic residues" evidence="2">
    <location>
        <begin position="388"/>
        <end position="403"/>
    </location>
</feature>
<feature type="compositionally biased region" description="Polar residues" evidence="2">
    <location>
        <begin position="1082"/>
        <end position="1096"/>
    </location>
</feature>
<feature type="compositionally biased region" description="Gly residues" evidence="2">
    <location>
        <begin position="168"/>
        <end position="181"/>
    </location>
</feature>
<evidence type="ECO:0000259" key="3">
    <source>
        <dbReference type="PROSITE" id="PS50157"/>
    </source>
</evidence>
<feature type="compositionally biased region" description="Polar residues" evidence="2">
    <location>
        <begin position="1011"/>
        <end position="1046"/>
    </location>
</feature>
<feature type="compositionally biased region" description="Basic and acidic residues" evidence="2">
    <location>
        <begin position="207"/>
        <end position="221"/>
    </location>
</feature>
<feature type="compositionally biased region" description="Polar residues" evidence="2">
    <location>
        <begin position="448"/>
        <end position="458"/>
    </location>
</feature>
<keyword evidence="5" id="KW-1185">Reference proteome</keyword>
<evidence type="ECO:0000313" key="4">
    <source>
        <dbReference type="EMBL" id="CAH1254525.1"/>
    </source>
</evidence>
<feature type="region of interest" description="Disordered" evidence="2">
    <location>
        <begin position="338"/>
        <end position="463"/>
    </location>
</feature>
<evidence type="ECO:0000256" key="2">
    <source>
        <dbReference type="SAM" id="MobiDB-lite"/>
    </source>
</evidence>
<organism evidence="4 5">
    <name type="scientific">Branchiostoma lanceolatum</name>
    <name type="common">Common lancelet</name>
    <name type="synonym">Amphioxus lanceolatum</name>
    <dbReference type="NCBI Taxonomy" id="7740"/>
    <lineage>
        <taxon>Eukaryota</taxon>
        <taxon>Metazoa</taxon>
        <taxon>Chordata</taxon>
        <taxon>Cephalochordata</taxon>
        <taxon>Leptocardii</taxon>
        <taxon>Amphioxiformes</taxon>
        <taxon>Branchiostomatidae</taxon>
        <taxon>Branchiostoma</taxon>
    </lineage>
</organism>
<feature type="region of interest" description="Disordered" evidence="2">
    <location>
        <begin position="708"/>
        <end position="768"/>
    </location>
</feature>
<feature type="compositionally biased region" description="Basic and acidic residues" evidence="2">
    <location>
        <begin position="1049"/>
        <end position="1077"/>
    </location>
</feature>
<feature type="compositionally biased region" description="Basic and acidic residues" evidence="2">
    <location>
        <begin position="731"/>
        <end position="740"/>
    </location>
</feature>
<feature type="compositionally biased region" description="Basic and acidic residues" evidence="2">
    <location>
        <begin position="187"/>
        <end position="199"/>
    </location>
</feature>
<protein>
    <submittedName>
        <fullName evidence="4">ZNF608 protein</fullName>
    </submittedName>
</protein>